<organism evidence="1 2">
    <name type="scientific">Rangifer tarandus platyrhynchus</name>
    <name type="common">Svalbard reindeer</name>
    <dbReference type="NCBI Taxonomy" id="3082113"/>
    <lineage>
        <taxon>Eukaryota</taxon>
        <taxon>Metazoa</taxon>
        <taxon>Chordata</taxon>
        <taxon>Craniata</taxon>
        <taxon>Vertebrata</taxon>
        <taxon>Euteleostomi</taxon>
        <taxon>Mammalia</taxon>
        <taxon>Eutheria</taxon>
        <taxon>Laurasiatheria</taxon>
        <taxon>Artiodactyla</taxon>
        <taxon>Ruminantia</taxon>
        <taxon>Pecora</taxon>
        <taxon>Cervidae</taxon>
        <taxon>Odocoileinae</taxon>
        <taxon>Rangifer</taxon>
    </lineage>
</organism>
<accession>A0AC59ZY64</accession>
<dbReference type="EMBL" id="OX596089">
    <property type="protein sequence ID" value="CAN0530427.1"/>
    <property type="molecule type" value="Genomic_DNA"/>
</dbReference>
<reference evidence="1" key="2">
    <citation type="submission" date="2025-03" db="EMBL/GenBank/DDBJ databases">
        <authorList>
            <consortium name="ELIXIR-Norway"/>
            <consortium name="Elixir Norway"/>
        </authorList>
    </citation>
    <scope>NUCLEOTIDE SEQUENCE</scope>
</reference>
<sequence length="253" mass="27452">MDTPAPVTTVSVHHVGHVTARAPDWDVLRGPSALWSSLRGVLNNAWLLFQTVKVVKDKKDVQGNHGDRQWTGGFERQADDPGDFTILILVLGSQASALATDPTPDGSPLPARSSKEPTWLPTAATTLGPCNLQKPQKVGSFRPALPLVPQGSRAGGRRAPAKSCTACSRLASDGTHHQVHPVRARGVHTCVPSSWTSCMSRKDLGEEQLWAVGSPHRSKRVHAGRPPRHTRKFLPFNLRRIGAFSGSDHVRHQ</sequence>
<reference evidence="1" key="1">
    <citation type="submission" date="2023-05" db="EMBL/GenBank/DDBJ databases">
        <authorList>
            <consortium name="ELIXIR-Norway"/>
        </authorList>
    </citation>
    <scope>NUCLEOTIDE SEQUENCE</scope>
</reference>
<evidence type="ECO:0000313" key="1">
    <source>
        <dbReference type="EMBL" id="CAN0530427.1"/>
    </source>
</evidence>
<dbReference type="Proteomes" id="UP001162501">
    <property type="component" value="Chromosome 5"/>
</dbReference>
<protein>
    <submittedName>
        <fullName evidence="1">Uncharacterized protein</fullName>
    </submittedName>
</protein>
<gene>
    <name evidence="1" type="ORF">MRATA1EN22A_LOCUS24569</name>
</gene>
<evidence type="ECO:0000313" key="2">
    <source>
        <dbReference type="Proteomes" id="UP001162501"/>
    </source>
</evidence>
<name>A0AC59ZY64_RANTA</name>
<proteinExistence type="predicted"/>